<feature type="compositionally biased region" description="Basic and acidic residues" evidence="11">
    <location>
        <begin position="227"/>
        <end position="255"/>
    </location>
</feature>
<sequence>MKTEPVEEEGKSKRREEFDGYNRSSGSFKSKFDGHSSNHAKGTYYNKYEPQNQPQQEHYGRNGAKSYNEEYSDRKSRFEGRYRDKDEKRYDNYGGPGKHHNYRGNESTNERERRRIGYDEKYDRNTGGRSVYKRENSAGENYSYKRAKYFDSSERHKGTHLNEGYKTQYAENDRTRYNGYERRRKSRSRSRSRSRGKNRSRSGSRGRSRDSSKNSRGFRDINTNEEVGNKGEEKSEGNELHENPAKVDTEDNGPDEKLAFDKKICVPNDPRLIEEYRKRRAILEEKKLDKIKLALYKHDRHTVHVSKSEILVLYKMTPLVTLEQIKVFFTQFGTLGRIELKTDPFTGMGLGIAMVEYTHVKDGVHPRKAISKAIEGIKETDSLSADIKQAHILYVRNIIGGESNVHIEEKYGQLVEAEIKILNETSAIRDERTKETERRDGGRYSRRDVEENKEEHLMKYEYSRIYQSVKERLISELASSLISDLKRRYLSKLVGLELKAINERSGKTKAEGMMNSNISVSKVKGLEISDIGTENRIKDVLASLPSFRKPSLTKESREPKTEGNFAKKKLSRREKAHRSWAEAKDKGDNTEETHEELTITEAVEDDTVKQSDESVVDGGKVEVKVEISTQNETVTTNFESDASSVEIKPKPVLKKGTTKRPGKKQGKAVQNGLVETISNEIIASGNTQAVNEIDEDQYLSTPEETESDSILDSDYSDYGKTTGRKSSKSTRNKTKEKTKHAPTLAIDAQIAVDGSKGGSDKGKDDDKDINGEDIKVDINDDTENDVYNPKNSTGSARTEGYYKPPIEEKKNYVLPLLPLFHWTASFYISKIRENNFSDANTNNSISNALSSDRKNAFGENNEYRRHNIAPVATSGSSSSRSNRAASRKLRAQLTQTLGHNRRLLDDKDGYDSGNNGHSESSIRLNSLVNRKKSVYFAKSSIHSYGLFTKEHIYANEFVIEYVGELIRSRLSDSRELCYAKLSGTNDCCYLFRVDNDLVVDATMMGNNARFINHSCNPNCTAKVIQADGTKRIVIYAKSDIAAGEEITYDYKFNRDESDRIRCLCGSVNCRGYLN</sequence>
<feature type="domain" description="SET" evidence="12">
    <location>
        <begin position="932"/>
        <end position="1051"/>
    </location>
</feature>
<dbReference type="SMART" id="SM00317">
    <property type="entry name" value="SET"/>
    <property type="match status" value="1"/>
</dbReference>
<dbReference type="InterPro" id="IPR046341">
    <property type="entry name" value="SET_dom_sf"/>
</dbReference>
<keyword evidence="4 14" id="KW-0808">Transferase</keyword>
<comment type="catalytic activity">
    <reaction evidence="10">
        <text>N(6),N(6)-dimethyl-L-lysyl(4)-[histone H3] + S-adenosyl-L-methionine = N(6),N(6),N(6)-trimethyl-L-lysyl(4)-[histone H3] + S-adenosyl-L-homocysteine + H(+)</text>
        <dbReference type="Rhea" id="RHEA:60272"/>
        <dbReference type="Rhea" id="RHEA-COMP:15537"/>
        <dbReference type="Rhea" id="RHEA-COMP:15540"/>
        <dbReference type="ChEBI" id="CHEBI:15378"/>
        <dbReference type="ChEBI" id="CHEBI:57856"/>
        <dbReference type="ChEBI" id="CHEBI:59789"/>
        <dbReference type="ChEBI" id="CHEBI:61961"/>
        <dbReference type="ChEBI" id="CHEBI:61976"/>
    </reaction>
</comment>
<dbReference type="InterPro" id="IPR044570">
    <property type="entry name" value="Set1-like"/>
</dbReference>
<evidence type="ECO:0000256" key="7">
    <source>
        <dbReference type="ARBA" id="ARBA00023242"/>
    </source>
</evidence>
<feature type="compositionally biased region" description="Basic and acidic residues" evidence="11">
    <location>
        <begin position="552"/>
        <end position="561"/>
    </location>
</feature>
<dbReference type="GO" id="GO:0003723">
    <property type="term" value="F:RNA binding"/>
    <property type="evidence" value="ECO:0007669"/>
    <property type="project" value="InterPro"/>
</dbReference>
<evidence type="ECO:0000256" key="4">
    <source>
        <dbReference type="ARBA" id="ARBA00022679"/>
    </source>
</evidence>
<feature type="compositionally biased region" description="Basic and acidic residues" evidence="11">
    <location>
        <begin position="207"/>
        <end position="219"/>
    </location>
</feature>
<comment type="catalytic activity">
    <reaction evidence="8">
        <text>L-lysyl(4)-[histone H3] + 3 S-adenosyl-L-methionine = N(6),N(6),N(6)-trimethyl-L-lysyl(4)-[histone H3] + 3 S-adenosyl-L-homocysteine + 3 H(+)</text>
        <dbReference type="Rhea" id="RHEA:60260"/>
        <dbReference type="Rhea" id="RHEA-COMP:15537"/>
        <dbReference type="Rhea" id="RHEA-COMP:15547"/>
        <dbReference type="ChEBI" id="CHEBI:15378"/>
        <dbReference type="ChEBI" id="CHEBI:29969"/>
        <dbReference type="ChEBI" id="CHEBI:57856"/>
        <dbReference type="ChEBI" id="CHEBI:59789"/>
        <dbReference type="ChEBI" id="CHEBI:61961"/>
        <dbReference type="EC" id="2.1.1.354"/>
    </reaction>
</comment>
<dbReference type="SUPFAM" id="SSF82199">
    <property type="entry name" value="SET domain"/>
    <property type="match status" value="1"/>
</dbReference>
<organism evidence="14 15">
    <name type="scientific">Zancudomyces culisetae</name>
    <name type="common">Gut fungus</name>
    <name type="synonym">Smittium culisetae</name>
    <dbReference type="NCBI Taxonomy" id="1213189"/>
    <lineage>
        <taxon>Eukaryota</taxon>
        <taxon>Fungi</taxon>
        <taxon>Fungi incertae sedis</taxon>
        <taxon>Zoopagomycota</taxon>
        <taxon>Kickxellomycotina</taxon>
        <taxon>Harpellomycetes</taxon>
        <taxon>Harpellales</taxon>
        <taxon>Legeriomycetaceae</taxon>
        <taxon>Zancudomyces</taxon>
    </lineage>
</organism>
<dbReference type="PANTHER" id="PTHR45814">
    <property type="entry name" value="HISTONE-LYSINE N-METHYLTRANSFERASE SETD1"/>
    <property type="match status" value="1"/>
</dbReference>
<evidence type="ECO:0000256" key="1">
    <source>
        <dbReference type="ARBA" id="ARBA00004123"/>
    </source>
</evidence>
<dbReference type="EMBL" id="LSSK01000931">
    <property type="protein sequence ID" value="OMH81303.1"/>
    <property type="molecule type" value="Genomic_DNA"/>
</dbReference>
<dbReference type="GO" id="GO:0048188">
    <property type="term" value="C:Set1C/COMPASS complex"/>
    <property type="evidence" value="ECO:0007669"/>
    <property type="project" value="TreeGrafter"/>
</dbReference>
<feature type="compositionally biased region" description="Basic residues" evidence="11">
    <location>
        <begin position="566"/>
        <end position="576"/>
    </location>
</feature>
<name>A0A1R1PK60_ZANCU</name>
<proteinExistence type="predicted"/>
<feature type="compositionally biased region" description="Low complexity" evidence="11">
    <location>
        <begin position="872"/>
        <end position="884"/>
    </location>
</feature>
<accession>A0A1R1PK60</accession>
<keyword evidence="3 14" id="KW-0489">Methyltransferase</keyword>
<evidence type="ECO:0000256" key="10">
    <source>
        <dbReference type="ARBA" id="ARBA00049129"/>
    </source>
</evidence>
<evidence type="ECO:0000256" key="2">
    <source>
        <dbReference type="ARBA" id="ARBA00012182"/>
    </source>
</evidence>
<protein>
    <recommendedName>
        <fullName evidence="2">[histone H3]-lysine(4) N-trimethyltransferase</fullName>
        <ecNumber evidence="2">2.1.1.354</ecNumber>
    </recommendedName>
</protein>
<evidence type="ECO:0000256" key="11">
    <source>
        <dbReference type="SAM" id="MobiDB-lite"/>
    </source>
</evidence>
<dbReference type="SUPFAM" id="SSF54928">
    <property type="entry name" value="RNA-binding domain, RBD"/>
    <property type="match status" value="1"/>
</dbReference>
<comment type="catalytic activity">
    <reaction evidence="9">
        <text>N(6)-methyl-L-lysyl(4)-[histone H3] + S-adenosyl-L-methionine = N(6),N(6)-dimethyl-L-lysyl(4)-[histone H3] + S-adenosyl-L-homocysteine + H(+)</text>
        <dbReference type="Rhea" id="RHEA:60268"/>
        <dbReference type="Rhea" id="RHEA-COMP:15540"/>
        <dbReference type="Rhea" id="RHEA-COMP:15543"/>
        <dbReference type="ChEBI" id="CHEBI:15378"/>
        <dbReference type="ChEBI" id="CHEBI:57856"/>
        <dbReference type="ChEBI" id="CHEBI:59789"/>
        <dbReference type="ChEBI" id="CHEBI:61929"/>
        <dbReference type="ChEBI" id="CHEBI:61976"/>
    </reaction>
</comment>
<feature type="compositionally biased region" description="Basic residues" evidence="11">
    <location>
        <begin position="651"/>
        <end position="666"/>
    </location>
</feature>
<keyword evidence="5" id="KW-0949">S-adenosyl-L-methionine</keyword>
<evidence type="ECO:0000256" key="3">
    <source>
        <dbReference type="ARBA" id="ARBA00022603"/>
    </source>
</evidence>
<feature type="compositionally biased region" description="Acidic residues" evidence="11">
    <location>
        <begin position="698"/>
        <end position="715"/>
    </location>
</feature>
<feature type="compositionally biased region" description="Basic residues" evidence="11">
    <location>
        <begin position="722"/>
        <end position="740"/>
    </location>
</feature>
<dbReference type="Proteomes" id="UP000188320">
    <property type="component" value="Unassembled WGS sequence"/>
</dbReference>
<feature type="domain" description="Post-SET" evidence="13">
    <location>
        <begin position="1058"/>
        <end position="1074"/>
    </location>
</feature>
<feature type="compositionally biased region" description="Basic residues" evidence="11">
    <location>
        <begin position="182"/>
        <end position="206"/>
    </location>
</feature>
<dbReference type="PROSITE" id="PS50280">
    <property type="entry name" value="SET"/>
    <property type="match status" value="1"/>
</dbReference>
<dbReference type="PROSITE" id="PS50868">
    <property type="entry name" value="POST_SET"/>
    <property type="match status" value="1"/>
</dbReference>
<evidence type="ECO:0000256" key="9">
    <source>
        <dbReference type="ARBA" id="ARBA00047583"/>
    </source>
</evidence>
<evidence type="ECO:0000259" key="13">
    <source>
        <dbReference type="PROSITE" id="PS50868"/>
    </source>
</evidence>
<feature type="compositionally biased region" description="Basic and acidic residues" evidence="11">
    <location>
        <begin position="577"/>
        <end position="597"/>
    </location>
</feature>
<feature type="region of interest" description="Disordered" evidence="11">
    <location>
        <begin position="698"/>
        <end position="801"/>
    </location>
</feature>
<dbReference type="Gene3D" id="2.170.270.10">
    <property type="entry name" value="SET domain"/>
    <property type="match status" value="1"/>
</dbReference>
<keyword evidence="6" id="KW-0156">Chromatin regulator</keyword>
<dbReference type="PANTHER" id="PTHR45814:SF2">
    <property type="entry name" value="HISTONE-LYSINE N-METHYLTRANSFERASE SETD1"/>
    <property type="match status" value="1"/>
</dbReference>
<dbReference type="InterPro" id="IPR003616">
    <property type="entry name" value="Post-SET_dom"/>
</dbReference>
<evidence type="ECO:0000313" key="14">
    <source>
        <dbReference type="EMBL" id="OMH81303.1"/>
    </source>
</evidence>
<comment type="subcellular location">
    <subcellularLocation>
        <location evidence="1">Nucleus</location>
    </subcellularLocation>
</comment>
<feature type="compositionally biased region" description="Basic and acidic residues" evidence="11">
    <location>
        <begin position="171"/>
        <end position="181"/>
    </location>
</feature>
<feature type="compositionally biased region" description="Basic and acidic residues" evidence="11">
    <location>
        <begin position="108"/>
        <end position="137"/>
    </location>
</feature>
<feature type="compositionally biased region" description="Basic and acidic residues" evidence="11">
    <location>
        <begin position="67"/>
        <end position="91"/>
    </location>
</feature>
<reference evidence="15" key="1">
    <citation type="submission" date="2017-01" db="EMBL/GenBank/DDBJ databases">
        <authorList>
            <person name="Wang Y."/>
            <person name="White M."/>
            <person name="Kvist S."/>
            <person name="Moncalvo J.-M."/>
        </authorList>
    </citation>
    <scope>NUCLEOTIDE SEQUENCE [LARGE SCALE GENOMIC DNA]</scope>
    <source>
        <strain evidence="15">COL-18-3</strain>
    </source>
</reference>
<evidence type="ECO:0000256" key="6">
    <source>
        <dbReference type="ARBA" id="ARBA00022853"/>
    </source>
</evidence>
<dbReference type="EC" id="2.1.1.354" evidence="2"/>
<dbReference type="AlphaFoldDB" id="A0A1R1PK60"/>
<dbReference type="Pfam" id="PF00076">
    <property type="entry name" value="RRM_1"/>
    <property type="match status" value="1"/>
</dbReference>
<dbReference type="SMART" id="SM00508">
    <property type="entry name" value="PostSET"/>
    <property type="match status" value="1"/>
</dbReference>
<feature type="compositionally biased region" description="Basic and acidic residues" evidence="11">
    <location>
        <begin position="1"/>
        <end position="20"/>
    </location>
</feature>
<feature type="region of interest" description="Disordered" evidence="11">
    <location>
        <begin position="639"/>
        <end position="669"/>
    </location>
</feature>
<dbReference type="OrthoDB" id="308383at2759"/>
<dbReference type="InterPro" id="IPR000504">
    <property type="entry name" value="RRM_dom"/>
</dbReference>
<evidence type="ECO:0000256" key="5">
    <source>
        <dbReference type="ARBA" id="ARBA00022691"/>
    </source>
</evidence>
<evidence type="ECO:0000256" key="8">
    <source>
        <dbReference type="ARBA" id="ARBA00047571"/>
    </source>
</evidence>
<dbReference type="InterPro" id="IPR001214">
    <property type="entry name" value="SET_dom"/>
</dbReference>
<evidence type="ECO:0000259" key="12">
    <source>
        <dbReference type="PROSITE" id="PS50280"/>
    </source>
</evidence>
<feature type="compositionally biased region" description="Basic and acidic residues" evidence="11">
    <location>
        <begin position="758"/>
        <end position="778"/>
    </location>
</feature>
<feature type="region of interest" description="Disordered" evidence="11">
    <location>
        <begin position="861"/>
        <end position="888"/>
    </location>
</feature>
<feature type="region of interest" description="Disordered" evidence="11">
    <location>
        <begin position="551"/>
        <end position="616"/>
    </location>
</feature>
<dbReference type="GO" id="GO:0032259">
    <property type="term" value="P:methylation"/>
    <property type="evidence" value="ECO:0007669"/>
    <property type="project" value="UniProtKB-KW"/>
</dbReference>
<feature type="region of interest" description="Disordered" evidence="11">
    <location>
        <begin position="1"/>
        <end position="255"/>
    </location>
</feature>
<dbReference type="Pfam" id="PF00856">
    <property type="entry name" value="SET"/>
    <property type="match status" value="1"/>
</dbReference>
<dbReference type="GO" id="GO:0140999">
    <property type="term" value="F:histone H3K4 trimethyltransferase activity"/>
    <property type="evidence" value="ECO:0007669"/>
    <property type="project" value="UniProtKB-EC"/>
</dbReference>
<dbReference type="CDD" id="cd10518">
    <property type="entry name" value="SET_SETD1-like"/>
    <property type="match status" value="1"/>
</dbReference>
<comment type="caution">
    <text evidence="14">The sequence shown here is derived from an EMBL/GenBank/DDBJ whole genome shotgun (WGS) entry which is preliminary data.</text>
</comment>
<keyword evidence="7" id="KW-0539">Nucleus</keyword>
<gene>
    <name evidence="14" type="ORF">AX774_g5247</name>
</gene>
<keyword evidence="15" id="KW-1185">Reference proteome</keyword>
<dbReference type="InterPro" id="IPR035979">
    <property type="entry name" value="RBD_domain_sf"/>
</dbReference>
<evidence type="ECO:0000313" key="15">
    <source>
        <dbReference type="Proteomes" id="UP000188320"/>
    </source>
</evidence>